<dbReference type="PANTHER" id="PTHR46696">
    <property type="entry name" value="P450, PUTATIVE (EUROFUNG)-RELATED"/>
    <property type="match status" value="1"/>
</dbReference>
<comment type="similarity">
    <text evidence="1">Belongs to the cytochrome P450 family.</text>
</comment>
<dbReference type="GO" id="GO:0004601">
    <property type="term" value="F:peroxidase activity"/>
    <property type="evidence" value="ECO:0007669"/>
    <property type="project" value="UniProtKB-KW"/>
</dbReference>
<dbReference type="InterPro" id="IPR001128">
    <property type="entry name" value="Cyt_P450"/>
</dbReference>
<dbReference type="PANTHER" id="PTHR46696:SF1">
    <property type="entry name" value="CYTOCHROME P450 YJIB-RELATED"/>
    <property type="match status" value="1"/>
</dbReference>
<sequence length="409" mass="45733">MMRTVPFDSTLAFLREGYPFIASRCEASGADVLTTRLALHPVTLLRGAEAARVFYDGRHLTRQGAMPALVQHLLQDEGSVQSLDGAAHHRRKKMFLSLMGPDAMDRLGALFEAEWDHALARLHDSGRVRLDHLSRVVLTRAALRWCGIGLEAVGVPRLTTELSLMIDQVARPGPANWYARWRRRGTERWASELVEQVRAGGLTPPPESPLAVLAAHTEDGDLLPPRVAAVEILNLLRPLLAVSRFIEFAAVALVRHPQWRDTFAAGDERDLEPFAQEVRRFFPFFPAVPGRVRAPFRIQDHDFRIGDRVILDLYGTCHDRRTFPDPDSFRPERFRGWSWQEDPFTLIAQGAGDPEEDHRCPGEGSTVALLERAVRLLSRSGLTMPPQDLSIPLNRFPAAPRSGVVLAGL</sequence>
<organism evidence="2 3">
    <name type="scientific">Brachybacterium fresconis</name>
    <dbReference type="NCBI Taxonomy" id="173363"/>
    <lineage>
        <taxon>Bacteria</taxon>
        <taxon>Bacillati</taxon>
        <taxon>Actinomycetota</taxon>
        <taxon>Actinomycetes</taxon>
        <taxon>Micrococcales</taxon>
        <taxon>Dermabacteraceae</taxon>
        <taxon>Brachybacterium</taxon>
    </lineage>
</organism>
<dbReference type="Proteomes" id="UP000698222">
    <property type="component" value="Unassembled WGS sequence"/>
</dbReference>
<evidence type="ECO:0000256" key="1">
    <source>
        <dbReference type="ARBA" id="ARBA00010617"/>
    </source>
</evidence>
<keyword evidence="3" id="KW-1185">Reference proteome</keyword>
<name>A0ABS4YHK2_9MICO</name>
<comment type="caution">
    <text evidence="2">The sequence shown here is derived from an EMBL/GenBank/DDBJ whole genome shotgun (WGS) entry which is preliminary data.</text>
</comment>
<protein>
    <submittedName>
        <fullName evidence="2">Fatty-acid peroxygenase</fullName>
        <ecNumber evidence="2">1.11.2.4</ecNumber>
    </submittedName>
</protein>
<dbReference type="RefSeq" id="WP_245348858.1">
    <property type="nucleotide sequence ID" value="NZ_BAAAJV010000002.1"/>
</dbReference>
<keyword evidence="2" id="KW-0575">Peroxidase</keyword>
<accession>A0ABS4YHK2</accession>
<dbReference type="SUPFAM" id="SSF48264">
    <property type="entry name" value="Cytochrome P450"/>
    <property type="match status" value="1"/>
</dbReference>
<dbReference type="EC" id="1.11.2.4" evidence="2"/>
<evidence type="ECO:0000313" key="3">
    <source>
        <dbReference type="Proteomes" id="UP000698222"/>
    </source>
</evidence>
<dbReference type="InterPro" id="IPR036396">
    <property type="entry name" value="Cyt_P450_sf"/>
</dbReference>
<dbReference type="EMBL" id="JAGIOC010000001">
    <property type="protein sequence ID" value="MBP2408105.1"/>
    <property type="molecule type" value="Genomic_DNA"/>
</dbReference>
<proteinExistence type="inferred from homology"/>
<gene>
    <name evidence="2" type="ORF">JOF44_001008</name>
</gene>
<dbReference type="Gene3D" id="1.10.630.10">
    <property type="entry name" value="Cytochrome P450"/>
    <property type="match status" value="1"/>
</dbReference>
<dbReference type="Pfam" id="PF00067">
    <property type="entry name" value="p450"/>
    <property type="match status" value="1"/>
</dbReference>
<evidence type="ECO:0000313" key="2">
    <source>
        <dbReference type="EMBL" id="MBP2408105.1"/>
    </source>
</evidence>
<reference evidence="2 3" key="1">
    <citation type="submission" date="2021-03" db="EMBL/GenBank/DDBJ databases">
        <title>Sequencing the genomes of 1000 actinobacteria strains.</title>
        <authorList>
            <person name="Klenk H.-P."/>
        </authorList>
    </citation>
    <scope>NUCLEOTIDE SEQUENCE [LARGE SCALE GENOMIC DNA]</scope>
    <source>
        <strain evidence="2 3">DSM 14564</strain>
    </source>
</reference>
<dbReference type="CDD" id="cd11067">
    <property type="entry name" value="CYP152"/>
    <property type="match status" value="1"/>
</dbReference>
<keyword evidence="2" id="KW-0560">Oxidoreductase</keyword>